<sequence length="67" mass="7716">MMIPMHTRALLVCYYHGSVYWTLKTHVHGLDYIYTIYLALLSNHLLSAFCLFWPLLTLPSSTSKLGV</sequence>
<keyword evidence="1" id="KW-0812">Transmembrane</keyword>
<keyword evidence="3" id="KW-1185">Reference proteome</keyword>
<evidence type="ECO:0000313" key="2">
    <source>
        <dbReference type="EMBL" id="KAK7411606.1"/>
    </source>
</evidence>
<evidence type="ECO:0000256" key="1">
    <source>
        <dbReference type="SAM" id="Phobius"/>
    </source>
</evidence>
<comment type="caution">
    <text evidence="2">The sequence shown here is derived from an EMBL/GenBank/DDBJ whole genome shotgun (WGS) entry which is preliminary data.</text>
</comment>
<dbReference type="EMBL" id="JAYMYS010000001">
    <property type="protein sequence ID" value="KAK7411606.1"/>
    <property type="molecule type" value="Genomic_DNA"/>
</dbReference>
<feature type="transmembrane region" description="Helical" evidence="1">
    <location>
        <begin position="32"/>
        <end position="56"/>
    </location>
</feature>
<accession>A0AAN9SZW8</accession>
<name>A0AAN9SZW8_PSOTE</name>
<evidence type="ECO:0000313" key="3">
    <source>
        <dbReference type="Proteomes" id="UP001386955"/>
    </source>
</evidence>
<dbReference type="AlphaFoldDB" id="A0AAN9SZW8"/>
<keyword evidence="1" id="KW-1133">Transmembrane helix</keyword>
<proteinExistence type="predicted"/>
<dbReference type="Proteomes" id="UP001386955">
    <property type="component" value="Unassembled WGS sequence"/>
</dbReference>
<protein>
    <submittedName>
        <fullName evidence="2">Uncharacterized protein</fullName>
    </submittedName>
</protein>
<organism evidence="2 3">
    <name type="scientific">Psophocarpus tetragonolobus</name>
    <name type="common">Winged bean</name>
    <name type="synonym">Dolichos tetragonolobus</name>
    <dbReference type="NCBI Taxonomy" id="3891"/>
    <lineage>
        <taxon>Eukaryota</taxon>
        <taxon>Viridiplantae</taxon>
        <taxon>Streptophyta</taxon>
        <taxon>Embryophyta</taxon>
        <taxon>Tracheophyta</taxon>
        <taxon>Spermatophyta</taxon>
        <taxon>Magnoliopsida</taxon>
        <taxon>eudicotyledons</taxon>
        <taxon>Gunneridae</taxon>
        <taxon>Pentapetalae</taxon>
        <taxon>rosids</taxon>
        <taxon>fabids</taxon>
        <taxon>Fabales</taxon>
        <taxon>Fabaceae</taxon>
        <taxon>Papilionoideae</taxon>
        <taxon>50 kb inversion clade</taxon>
        <taxon>NPAAA clade</taxon>
        <taxon>indigoferoid/millettioid clade</taxon>
        <taxon>Phaseoleae</taxon>
        <taxon>Psophocarpus</taxon>
    </lineage>
</organism>
<gene>
    <name evidence="2" type="ORF">VNO78_03041</name>
</gene>
<reference evidence="2 3" key="1">
    <citation type="submission" date="2024-01" db="EMBL/GenBank/DDBJ databases">
        <title>The genomes of 5 underutilized Papilionoideae crops provide insights into root nodulation and disease resistanc.</title>
        <authorList>
            <person name="Jiang F."/>
        </authorList>
    </citation>
    <scope>NUCLEOTIDE SEQUENCE [LARGE SCALE GENOMIC DNA]</scope>
    <source>
        <strain evidence="2">DUOXIRENSHENG_FW03</strain>
        <tissue evidence="2">Leaves</tissue>
    </source>
</reference>
<keyword evidence="1" id="KW-0472">Membrane</keyword>